<protein>
    <recommendedName>
        <fullName evidence="3">MarR family transcriptional regulator</fullName>
    </recommendedName>
</protein>
<evidence type="ECO:0000313" key="2">
    <source>
        <dbReference type="Proteomes" id="UP000602395"/>
    </source>
</evidence>
<name>A0ABR7WDD6_9ACTN</name>
<dbReference type="EMBL" id="JACWMS010000002">
    <property type="protein sequence ID" value="MBD1320655.1"/>
    <property type="molecule type" value="Genomic_DNA"/>
</dbReference>
<gene>
    <name evidence="1" type="ORF">IDF66_13800</name>
</gene>
<dbReference type="SUPFAM" id="SSF46785">
    <property type="entry name" value="Winged helix' DNA-binding domain"/>
    <property type="match status" value="1"/>
</dbReference>
<evidence type="ECO:0000313" key="1">
    <source>
        <dbReference type="EMBL" id="MBD1320655.1"/>
    </source>
</evidence>
<dbReference type="InterPro" id="IPR036390">
    <property type="entry name" value="WH_DNA-bd_sf"/>
</dbReference>
<proteinExistence type="predicted"/>
<dbReference type="Proteomes" id="UP000602395">
    <property type="component" value="Unassembled WGS sequence"/>
</dbReference>
<accession>A0ABR7WDD6</accession>
<dbReference type="Gene3D" id="1.10.10.10">
    <property type="entry name" value="Winged helix-like DNA-binding domain superfamily/Winged helix DNA-binding domain"/>
    <property type="match status" value="1"/>
</dbReference>
<sequence>MRPQMQPPLRQPIGFWAIRAGEAIRARTRSRLAEVGVTQHEWWVLQQLSSHPAGIDERTLVATIGPNDTDEAIVEAIDAAVDKGWATRRQASVSATSAGNERFVAAADAQNELGVERRQGISDEEYEIAITVLQRTIANVGGDAWHW</sequence>
<evidence type="ECO:0008006" key="3">
    <source>
        <dbReference type="Google" id="ProtNLM"/>
    </source>
</evidence>
<dbReference type="RefSeq" id="WP_190267262.1">
    <property type="nucleotide sequence ID" value="NZ_BAABAD010000004.1"/>
</dbReference>
<keyword evidence="2" id="KW-1185">Reference proteome</keyword>
<comment type="caution">
    <text evidence="1">The sequence shown here is derived from an EMBL/GenBank/DDBJ whole genome shotgun (WGS) entry which is preliminary data.</text>
</comment>
<dbReference type="InterPro" id="IPR036388">
    <property type="entry name" value="WH-like_DNA-bd_sf"/>
</dbReference>
<reference evidence="1 2" key="1">
    <citation type="submission" date="2020-09" db="EMBL/GenBank/DDBJ databases">
        <title>Novel species in genus Gordonia.</title>
        <authorList>
            <person name="Zhang G."/>
        </authorList>
    </citation>
    <scope>NUCLEOTIDE SEQUENCE [LARGE SCALE GENOMIC DNA]</scope>
    <source>
        <strain evidence="1 2">ON-33</strain>
    </source>
</reference>
<organism evidence="1 2">
    <name type="scientific">Gordonia hankookensis</name>
    <dbReference type="NCBI Taxonomy" id="589403"/>
    <lineage>
        <taxon>Bacteria</taxon>
        <taxon>Bacillati</taxon>
        <taxon>Actinomycetota</taxon>
        <taxon>Actinomycetes</taxon>
        <taxon>Mycobacteriales</taxon>
        <taxon>Gordoniaceae</taxon>
        <taxon>Gordonia</taxon>
    </lineage>
</organism>